<dbReference type="PROSITE" id="PS01031">
    <property type="entry name" value="SHSP"/>
    <property type="match status" value="1"/>
</dbReference>
<dbReference type="AlphaFoldDB" id="A0AAN8Z032"/>
<dbReference type="Pfam" id="PF00011">
    <property type="entry name" value="HSP20"/>
    <property type="match status" value="1"/>
</dbReference>
<evidence type="ECO:0000256" key="2">
    <source>
        <dbReference type="PROSITE-ProRule" id="PRU00285"/>
    </source>
</evidence>
<feature type="compositionally biased region" description="Polar residues" evidence="4">
    <location>
        <begin position="24"/>
        <end position="35"/>
    </location>
</feature>
<comment type="caution">
    <text evidence="6">The sequence shown here is derived from an EMBL/GenBank/DDBJ whole genome shotgun (WGS) entry which is preliminary data.</text>
</comment>
<name>A0AAN8Z032_9MAGN</name>
<comment type="similarity">
    <text evidence="2 3">Belongs to the small heat shock protein (HSP20) family.</text>
</comment>
<keyword evidence="1" id="KW-0346">Stress response</keyword>
<dbReference type="InterPro" id="IPR008978">
    <property type="entry name" value="HSP20-like_chaperone"/>
</dbReference>
<evidence type="ECO:0000313" key="6">
    <source>
        <dbReference type="EMBL" id="KAK6915828.1"/>
    </source>
</evidence>
<dbReference type="SUPFAM" id="SSF49764">
    <property type="entry name" value="HSP20-like chaperones"/>
    <property type="match status" value="1"/>
</dbReference>
<feature type="compositionally biased region" description="Basic and acidic residues" evidence="4">
    <location>
        <begin position="58"/>
        <end position="86"/>
    </location>
</feature>
<evidence type="ECO:0000256" key="1">
    <source>
        <dbReference type="ARBA" id="ARBA00023016"/>
    </source>
</evidence>
<keyword evidence="7" id="KW-1185">Reference proteome</keyword>
<dbReference type="PANTHER" id="PTHR11527">
    <property type="entry name" value="HEAT-SHOCK PROTEIN 20 FAMILY MEMBER"/>
    <property type="match status" value="1"/>
</dbReference>
<proteinExistence type="inferred from homology"/>
<evidence type="ECO:0000313" key="7">
    <source>
        <dbReference type="Proteomes" id="UP001370490"/>
    </source>
</evidence>
<feature type="domain" description="SHSP" evidence="5">
    <location>
        <begin position="1"/>
        <end position="141"/>
    </location>
</feature>
<protein>
    <submittedName>
        <fullName evidence="6">Alpha crystallin/Hsp20 domain</fullName>
    </submittedName>
</protein>
<reference evidence="6 7" key="1">
    <citation type="submission" date="2023-12" db="EMBL/GenBank/DDBJ databases">
        <title>A high-quality genome assembly for Dillenia turbinata (Dilleniales).</title>
        <authorList>
            <person name="Chanderbali A."/>
        </authorList>
    </citation>
    <scope>NUCLEOTIDE SEQUENCE [LARGE SCALE GENOMIC DNA]</scope>
    <source>
        <strain evidence="6">LSX21</strain>
        <tissue evidence="6">Leaf</tissue>
    </source>
</reference>
<accession>A0AAN8Z032</accession>
<evidence type="ECO:0000256" key="4">
    <source>
        <dbReference type="SAM" id="MobiDB-lite"/>
    </source>
</evidence>
<dbReference type="Gene3D" id="2.60.40.790">
    <property type="match status" value="1"/>
</dbReference>
<sequence length="150" mass="16723">MAAKVNFMGVILIRPISDPRTVCSHNSQIRRTLSSRARRLERDKQGPHNQHGCSGDQEAGHQDRDGGKQSAERKAEEDVEGEKWHGAERVTGKFWRQFRMPGNADLDGNRARLEDGVLTVSVPKLAEEKKRQPKVIDIVADASASAGHKY</sequence>
<evidence type="ECO:0000259" key="5">
    <source>
        <dbReference type="PROSITE" id="PS01031"/>
    </source>
</evidence>
<evidence type="ECO:0000256" key="3">
    <source>
        <dbReference type="RuleBase" id="RU003616"/>
    </source>
</evidence>
<organism evidence="6 7">
    <name type="scientific">Dillenia turbinata</name>
    <dbReference type="NCBI Taxonomy" id="194707"/>
    <lineage>
        <taxon>Eukaryota</taxon>
        <taxon>Viridiplantae</taxon>
        <taxon>Streptophyta</taxon>
        <taxon>Embryophyta</taxon>
        <taxon>Tracheophyta</taxon>
        <taxon>Spermatophyta</taxon>
        <taxon>Magnoliopsida</taxon>
        <taxon>eudicotyledons</taxon>
        <taxon>Gunneridae</taxon>
        <taxon>Pentapetalae</taxon>
        <taxon>Dilleniales</taxon>
        <taxon>Dilleniaceae</taxon>
        <taxon>Dillenia</taxon>
    </lineage>
</organism>
<dbReference type="EMBL" id="JBAMMX010000024">
    <property type="protein sequence ID" value="KAK6915828.1"/>
    <property type="molecule type" value="Genomic_DNA"/>
</dbReference>
<dbReference type="InterPro" id="IPR002068">
    <property type="entry name" value="A-crystallin/Hsp20_dom"/>
</dbReference>
<gene>
    <name evidence="6" type="ORF">RJ641_018689</name>
</gene>
<feature type="region of interest" description="Disordered" evidence="4">
    <location>
        <begin position="24"/>
        <end position="86"/>
    </location>
</feature>
<dbReference type="InterPro" id="IPR031107">
    <property type="entry name" value="Small_HSP"/>
</dbReference>
<dbReference type="Proteomes" id="UP001370490">
    <property type="component" value="Unassembled WGS sequence"/>
</dbReference>